<proteinExistence type="predicted"/>
<dbReference type="NCBIfam" id="NF038011">
    <property type="entry name" value="PelF"/>
    <property type="match status" value="1"/>
</dbReference>
<name>A0A1V1PHW4_9BACT</name>
<evidence type="ECO:0000313" key="4">
    <source>
        <dbReference type="Proteomes" id="UP000189670"/>
    </source>
</evidence>
<dbReference type="Proteomes" id="UP000189670">
    <property type="component" value="Unassembled WGS sequence"/>
</dbReference>
<protein>
    <submittedName>
        <fullName evidence="3">Glycosyl transferase group 1</fullName>
    </submittedName>
</protein>
<dbReference type="SUPFAM" id="SSF53756">
    <property type="entry name" value="UDP-Glycosyltransferase/glycogen phosphorylase"/>
    <property type="match status" value="1"/>
</dbReference>
<sequence length="417" mass="47777">MKIIKRYHQKLFNGDFSDFEKIIPIFQGKESSRFTAHDLVYGKDAWNLLMEFYKPDVNSESFIDYFWTFRFIHLPLMKLLTSPIPKAKVYHTVSTGYAGLLGATAKCAYQKPLLLTEHGIYTKERKIEISQADWIYVAGGERIRVETNLGFFQNLWVSFFESMGRLTYQKANEIYTLYEGNRQLEIEYGADPKKTFIIPNAINIEKFQQYPRKPRNPGDPFMVGFVGRVVPIKDVKTFIRACKVVSLHVSDVKFYIMGPRDEDPQYDRECVELVSMLGLEEHIVFTGRVNVLEYYPRLDLLVLTSISEAQPLVILEAACLGVPSVASDVGSCDELLNGRTDEDKALGPSGIITRVADPDDTAQAITKILQDKKLRNQMSQSAVNRVEKYYKESDLNDRYRNIYIKYITAPTEITGIS</sequence>
<evidence type="ECO:0000259" key="2">
    <source>
        <dbReference type="Pfam" id="PF11997"/>
    </source>
</evidence>
<dbReference type="PANTHER" id="PTHR12526">
    <property type="entry name" value="GLYCOSYLTRANSFERASE"/>
    <property type="match status" value="1"/>
</dbReference>
<evidence type="ECO:0000259" key="1">
    <source>
        <dbReference type="Pfam" id="PF00534"/>
    </source>
</evidence>
<accession>A0A1V1PHW4</accession>
<dbReference type="InterPro" id="IPR001296">
    <property type="entry name" value="Glyco_trans_1"/>
</dbReference>
<keyword evidence="3" id="KW-0808">Transferase</keyword>
<dbReference type="EMBL" id="ATBP01000006">
    <property type="protein sequence ID" value="ETR74492.1"/>
    <property type="molecule type" value="Genomic_DNA"/>
</dbReference>
<dbReference type="Pfam" id="PF11997">
    <property type="entry name" value="DUF3492"/>
    <property type="match status" value="1"/>
</dbReference>
<evidence type="ECO:0000313" key="3">
    <source>
        <dbReference type="EMBL" id="ETR74492.1"/>
    </source>
</evidence>
<dbReference type="GO" id="GO:0016757">
    <property type="term" value="F:glycosyltransferase activity"/>
    <property type="evidence" value="ECO:0007669"/>
    <property type="project" value="InterPro"/>
</dbReference>
<feature type="domain" description="DUF3492" evidence="2">
    <location>
        <begin position="16"/>
        <end position="192"/>
    </location>
</feature>
<organism evidence="3 4">
    <name type="scientific">Candidatus Magnetoglobus multicellularis str. Araruama</name>
    <dbReference type="NCBI Taxonomy" id="890399"/>
    <lineage>
        <taxon>Bacteria</taxon>
        <taxon>Pseudomonadati</taxon>
        <taxon>Thermodesulfobacteriota</taxon>
        <taxon>Desulfobacteria</taxon>
        <taxon>Desulfobacterales</taxon>
        <taxon>Desulfobacteraceae</taxon>
        <taxon>Candidatus Magnetoglobus</taxon>
    </lineage>
</organism>
<dbReference type="Gene3D" id="3.40.50.2000">
    <property type="entry name" value="Glycogen Phosphorylase B"/>
    <property type="match status" value="2"/>
</dbReference>
<dbReference type="InterPro" id="IPR022622">
    <property type="entry name" value="DUF3492"/>
</dbReference>
<dbReference type="Pfam" id="PF00534">
    <property type="entry name" value="Glycos_transf_1"/>
    <property type="match status" value="1"/>
</dbReference>
<reference evidence="4" key="1">
    <citation type="submission" date="2012-11" db="EMBL/GenBank/DDBJ databases">
        <authorList>
            <person name="Lucero-Rivera Y.E."/>
            <person name="Tovar-Ramirez D."/>
        </authorList>
    </citation>
    <scope>NUCLEOTIDE SEQUENCE [LARGE SCALE GENOMIC DNA]</scope>
    <source>
        <strain evidence="4">Araruama</strain>
    </source>
</reference>
<dbReference type="PANTHER" id="PTHR12526:SF608">
    <property type="entry name" value="PELF"/>
    <property type="match status" value="1"/>
</dbReference>
<gene>
    <name evidence="3" type="ORF">OMM_00186</name>
</gene>
<dbReference type="AlphaFoldDB" id="A0A1V1PHW4"/>
<dbReference type="InterPro" id="IPR047691">
    <property type="entry name" value="PelF-like"/>
</dbReference>
<comment type="caution">
    <text evidence="3">The sequence shown here is derived from an EMBL/GenBank/DDBJ whole genome shotgun (WGS) entry which is preliminary data.</text>
</comment>
<feature type="domain" description="Glycosyl transferase family 1" evidence="1">
    <location>
        <begin position="208"/>
        <end position="382"/>
    </location>
</feature>